<dbReference type="PANTHER" id="PTHR46124:SF3">
    <property type="entry name" value="HYDROLASE"/>
    <property type="match status" value="1"/>
</dbReference>
<dbReference type="Proteomes" id="UP000703295">
    <property type="component" value="Unassembled WGS sequence"/>
</dbReference>
<keyword evidence="1" id="KW-0378">Hydrolase</keyword>
<proteinExistence type="predicted"/>
<dbReference type="SUPFAM" id="SSF51556">
    <property type="entry name" value="Metallo-dependent hydrolases"/>
    <property type="match status" value="1"/>
</dbReference>
<protein>
    <submittedName>
        <fullName evidence="1">TatD family hydrolase</fullName>
    </submittedName>
</protein>
<evidence type="ECO:0000313" key="2">
    <source>
        <dbReference type="Proteomes" id="UP000703295"/>
    </source>
</evidence>
<dbReference type="GO" id="GO:0016787">
    <property type="term" value="F:hydrolase activity"/>
    <property type="evidence" value="ECO:0007669"/>
    <property type="project" value="UniProtKB-KW"/>
</dbReference>
<dbReference type="InterPro" id="IPR001130">
    <property type="entry name" value="TatD-like"/>
</dbReference>
<accession>A0ABS2EVK1</accession>
<organism evidence="1 2">
    <name type="scientific">Bacteroides mediterraneensis</name>
    <dbReference type="NCBI Taxonomy" id="1841856"/>
    <lineage>
        <taxon>Bacteria</taxon>
        <taxon>Pseudomonadati</taxon>
        <taxon>Bacteroidota</taxon>
        <taxon>Bacteroidia</taxon>
        <taxon>Bacteroidales</taxon>
        <taxon>Bacteroidaceae</taxon>
        <taxon>Bacteroides</taxon>
    </lineage>
</organism>
<evidence type="ECO:0000313" key="1">
    <source>
        <dbReference type="EMBL" id="MBM6758359.1"/>
    </source>
</evidence>
<sequence length="219" mass="24742">MVETPFFDAHTHHLPHDAQTTAILSCSMAESTSAAFQQARFLSVSLHPWYLSAENLPSQINWMKHCLSSDPRVVAIGEAGLDKLCDTPFPLQEKAFQTAIDLSEQCHLPLLIHAVKATTELLALQKKHHPAQPWIIHGFRGKKELTEDLLRHGFYLSFGKKYQEKALSAVPVERLLLESDEENIDFQAFYSEVASVRGTTLESLIKALHENANHLFFNR</sequence>
<gene>
    <name evidence="1" type="ORF">H6A31_06630</name>
</gene>
<dbReference type="PANTHER" id="PTHR46124">
    <property type="entry name" value="D-AMINOACYL-TRNA DEACYLASE"/>
    <property type="match status" value="1"/>
</dbReference>
<keyword evidence="2" id="KW-1185">Reference proteome</keyword>
<dbReference type="Gene3D" id="3.20.20.140">
    <property type="entry name" value="Metal-dependent hydrolases"/>
    <property type="match status" value="1"/>
</dbReference>
<dbReference type="EMBL" id="JACJJW010000013">
    <property type="protein sequence ID" value="MBM6758359.1"/>
    <property type="molecule type" value="Genomic_DNA"/>
</dbReference>
<dbReference type="Pfam" id="PF01026">
    <property type="entry name" value="TatD_DNase"/>
    <property type="match status" value="1"/>
</dbReference>
<reference evidence="1 2" key="1">
    <citation type="journal article" date="2021" name="Sci. Rep.">
        <title>The distribution of antibiotic resistance genes in chicken gut microbiota commensals.</title>
        <authorList>
            <person name="Juricova H."/>
            <person name="Matiasovicova J."/>
            <person name="Kubasova T."/>
            <person name="Cejkova D."/>
            <person name="Rychlik I."/>
        </authorList>
    </citation>
    <scope>NUCLEOTIDE SEQUENCE [LARGE SCALE GENOMIC DNA]</scope>
    <source>
        <strain evidence="1 2">An801</strain>
    </source>
</reference>
<comment type="caution">
    <text evidence="1">The sequence shown here is derived from an EMBL/GenBank/DDBJ whole genome shotgun (WGS) entry which is preliminary data.</text>
</comment>
<dbReference type="InterPro" id="IPR032466">
    <property type="entry name" value="Metal_Hydrolase"/>
</dbReference>
<dbReference type="PIRSF" id="PIRSF005902">
    <property type="entry name" value="DNase_TatD"/>
    <property type="match status" value="1"/>
</dbReference>
<dbReference type="RefSeq" id="WP_204475550.1">
    <property type="nucleotide sequence ID" value="NZ_JACJJW010000013.1"/>
</dbReference>
<name>A0ABS2EVK1_9BACE</name>